<name>A0A0W8FKV7_9ZZZZ</name>
<comment type="caution">
    <text evidence="1">The sequence shown here is derived from an EMBL/GenBank/DDBJ whole genome shotgun (WGS) entry which is preliminary data.</text>
</comment>
<organism evidence="1">
    <name type="scientific">hydrocarbon metagenome</name>
    <dbReference type="NCBI Taxonomy" id="938273"/>
    <lineage>
        <taxon>unclassified sequences</taxon>
        <taxon>metagenomes</taxon>
        <taxon>ecological metagenomes</taxon>
    </lineage>
</organism>
<sequence length="146" mass="16171">MLNIDIESLIPHREKIKIISGILEIKETTAISTAKVNSNWPSYDGYAVDSLVLIEAIAQTAAIVEGYKRKQQGKDGVKGWLVGIKSANFKTEKIPINTNLIIMIESKYSFDNYGVVEGIVKTGDKILATATLQALRMNEDNKINIF</sequence>
<dbReference type="AlphaFoldDB" id="A0A0W8FKV7"/>
<dbReference type="SUPFAM" id="SSF54637">
    <property type="entry name" value="Thioesterase/thiol ester dehydrase-isomerase"/>
    <property type="match status" value="1"/>
</dbReference>
<evidence type="ECO:0000313" key="1">
    <source>
        <dbReference type="EMBL" id="KUG21481.1"/>
    </source>
</evidence>
<accession>A0A0W8FKV7</accession>
<protein>
    <recommendedName>
        <fullName evidence="2">3-hydroxyacyl-[acyl-carrier-protein] dehydratase</fullName>
    </recommendedName>
</protein>
<gene>
    <name evidence="1" type="ORF">ASZ90_008764</name>
</gene>
<dbReference type="InterPro" id="IPR016776">
    <property type="entry name" value="ApeP-like_dehydratase"/>
</dbReference>
<dbReference type="EMBL" id="LNQE01001060">
    <property type="protein sequence ID" value="KUG21481.1"/>
    <property type="molecule type" value="Genomic_DNA"/>
</dbReference>
<dbReference type="Gene3D" id="3.10.129.10">
    <property type="entry name" value="Hotdog Thioesterase"/>
    <property type="match status" value="1"/>
</dbReference>
<reference evidence="1" key="1">
    <citation type="journal article" date="2015" name="Proc. Natl. Acad. Sci. U.S.A.">
        <title>Networks of energetic and metabolic interactions define dynamics in microbial communities.</title>
        <authorList>
            <person name="Embree M."/>
            <person name="Liu J.K."/>
            <person name="Al-Bassam M.M."/>
            <person name="Zengler K."/>
        </authorList>
    </citation>
    <scope>NUCLEOTIDE SEQUENCE</scope>
</reference>
<evidence type="ECO:0008006" key="2">
    <source>
        <dbReference type="Google" id="ProtNLM"/>
    </source>
</evidence>
<dbReference type="Pfam" id="PF22817">
    <property type="entry name" value="ApeP-like"/>
    <property type="match status" value="1"/>
</dbReference>
<dbReference type="InterPro" id="IPR029069">
    <property type="entry name" value="HotDog_dom_sf"/>
</dbReference>
<proteinExistence type="predicted"/>